<keyword evidence="3" id="KW-1015">Disulfide bond</keyword>
<dbReference type="InterPro" id="IPR013740">
    <property type="entry name" value="Redoxin"/>
</dbReference>
<dbReference type="InterPro" id="IPR036249">
    <property type="entry name" value="Thioredoxin-like_sf"/>
</dbReference>
<dbReference type="PROSITE" id="PS51352">
    <property type="entry name" value="THIOREDOXIN_2"/>
    <property type="match status" value="1"/>
</dbReference>
<evidence type="ECO:0000313" key="8">
    <source>
        <dbReference type="Proteomes" id="UP000094626"/>
    </source>
</evidence>
<geneLocation type="plasmid" evidence="7 8">
    <name>pSA3</name>
</geneLocation>
<dbReference type="SUPFAM" id="SSF52833">
    <property type="entry name" value="Thioredoxin-like"/>
    <property type="match status" value="1"/>
</dbReference>
<dbReference type="KEGG" id="nre:BES08_29750"/>
<evidence type="ECO:0000256" key="5">
    <source>
        <dbReference type="SAM" id="Phobius"/>
    </source>
</evidence>
<feature type="domain" description="Thioredoxin" evidence="6">
    <location>
        <begin position="124"/>
        <end position="264"/>
    </location>
</feature>
<dbReference type="InterPro" id="IPR001640">
    <property type="entry name" value="Lgt"/>
</dbReference>
<evidence type="ECO:0000256" key="4">
    <source>
        <dbReference type="ARBA" id="ARBA00023284"/>
    </source>
</evidence>
<dbReference type="InterPro" id="IPR050553">
    <property type="entry name" value="Thioredoxin_ResA/DsbE_sf"/>
</dbReference>
<dbReference type="CDD" id="cd02966">
    <property type="entry name" value="TlpA_like_family"/>
    <property type="match status" value="1"/>
</dbReference>
<evidence type="ECO:0000259" key="6">
    <source>
        <dbReference type="PROSITE" id="PS51352"/>
    </source>
</evidence>
<gene>
    <name evidence="7" type="ORF">BES08_29750</name>
</gene>
<keyword evidence="8" id="KW-1185">Reference proteome</keyword>
<reference evidence="8" key="1">
    <citation type="journal article" date="2017" name="J. Biotechnol.">
        <title>Complete genome sequence of Novosphingobium resinovorum SA1, a versatile xenobiotic-degrading bacterium capable of utilizing sulfanilic acid.</title>
        <authorList>
            <person name="Hegedus B."/>
            <person name="Kos P.B."/>
            <person name="Balint B."/>
            <person name="Maroti G."/>
            <person name="Gan H.M."/>
            <person name="Perei K."/>
            <person name="Rakhely G."/>
        </authorList>
    </citation>
    <scope>NUCLEOTIDE SEQUENCE [LARGE SCALE GENOMIC DNA]</scope>
    <source>
        <strain evidence="8">SA1</strain>
    </source>
</reference>
<evidence type="ECO:0000313" key="7">
    <source>
        <dbReference type="EMBL" id="AOR81307.1"/>
    </source>
</evidence>
<keyword evidence="5" id="KW-0812">Transmembrane</keyword>
<dbReference type="GO" id="GO:0030313">
    <property type="term" value="C:cell envelope"/>
    <property type="evidence" value="ECO:0007669"/>
    <property type="project" value="UniProtKB-SubCell"/>
</dbReference>
<feature type="transmembrane region" description="Helical" evidence="5">
    <location>
        <begin position="41"/>
        <end position="60"/>
    </location>
</feature>
<dbReference type="GO" id="GO:0008961">
    <property type="term" value="F:phosphatidylglycerol-prolipoprotein diacylglyceryl transferase activity"/>
    <property type="evidence" value="ECO:0007669"/>
    <property type="project" value="InterPro"/>
</dbReference>
<dbReference type="GO" id="GO:0042158">
    <property type="term" value="P:lipoprotein biosynthetic process"/>
    <property type="evidence" value="ECO:0007669"/>
    <property type="project" value="InterPro"/>
</dbReference>
<accession>A0A1D8AGR7</accession>
<dbReference type="Proteomes" id="UP000094626">
    <property type="component" value="Plasmid pSA3"/>
</dbReference>
<feature type="transmembrane region" description="Helical" evidence="5">
    <location>
        <begin position="12"/>
        <end position="29"/>
    </location>
</feature>
<dbReference type="GO" id="GO:0015036">
    <property type="term" value="F:disulfide oxidoreductase activity"/>
    <property type="evidence" value="ECO:0007669"/>
    <property type="project" value="UniProtKB-ARBA"/>
</dbReference>
<keyword evidence="2" id="KW-0201">Cytochrome c-type biogenesis</keyword>
<keyword evidence="4" id="KW-0676">Redox-active center</keyword>
<dbReference type="PANTHER" id="PTHR42852:SF6">
    <property type="entry name" value="THIOL:DISULFIDE INTERCHANGE PROTEIN DSBE"/>
    <property type="match status" value="1"/>
</dbReference>
<dbReference type="GO" id="GO:0005886">
    <property type="term" value="C:plasma membrane"/>
    <property type="evidence" value="ECO:0007669"/>
    <property type="project" value="InterPro"/>
</dbReference>
<dbReference type="PANTHER" id="PTHR42852">
    <property type="entry name" value="THIOL:DISULFIDE INTERCHANGE PROTEIN DSBE"/>
    <property type="match status" value="1"/>
</dbReference>
<dbReference type="Pfam" id="PF01790">
    <property type="entry name" value="LGT"/>
    <property type="match status" value="1"/>
</dbReference>
<organism evidence="7 8">
    <name type="scientific">Novosphingobium resinovorum</name>
    <dbReference type="NCBI Taxonomy" id="158500"/>
    <lineage>
        <taxon>Bacteria</taxon>
        <taxon>Pseudomonadati</taxon>
        <taxon>Pseudomonadota</taxon>
        <taxon>Alphaproteobacteria</taxon>
        <taxon>Sphingomonadales</taxon>
        <taxon>Sphingomonadaceae</taxon>
        <taxon>Novosphingobium</taxon>
    </lineage>
</organism>
<keyword evidence="7" id="KW-0614">Plasmid</keyword>
<feature type="transmembrane region" description="Helical" evidence="5">
    <location>
        <begin position="80"/>
        <end position="97"/>
    </location>
</feature>
<feature type="transmembrane region" description="Helical" evidence="5">
    <location>
        <begin position="104"/>
        <end position="123"/>
    </location>
</feature>
<dbReference type="PROSITE" id="PS00194">
    <property type="entry name" value="THIOREDOXIN_1"/>
    <property type="match status" value="1"/>
</dbReference>
<evidence type="ECO:0000256" key="2">
    <source>
        <dbReference type="ARBA" id="ARBA00022748"/>
    </source>
</evidence>
<dbReference type="InterPro" id="IPR017937">
    <property type="entry name" value="Thioredoxin_CS"/>
</dbReference>
<keyword evidence="5" id="KW-0472">Membrane</keyword>
<dbReference type="EMBL" id="CP017078">
    <property type="protein sequence ID" value="AOR81307.1"/>
    <property type="molecule type" value="Genomic_DNA"/>
</dbReference>
<dbReference type="AlphaFoldDB" id="A0A1D8AGR7"/>
<keyword evidence="5" id="KW-1133">Transmembrane helix</keyword>
<dbReference type="GO" id="GO:0017004">
    <property type="term" value="P:cytochrome complex assembly"/>
    <property type="evidence" value="ECO:0007669"/>
    <property type="project" value="UniProtKB-KW"/>
</dbReference>
<proteinExistence type="predicted"/>
<sequence>MLAIGPFMVPVDRLAAVLAVVVFLALYGIGTRRTGSTAANVASLAVIVGIVAARAAYVAAHFSSFRADISAIFAIWQGGFAPWAGIIAAAVTLMLLLRRTPSLVPALTSLAIAAALWAGTAHFNTNGTPTPLPTGLVAHDLAGKAVRLDSLRGKPFVINLWATWCGPCQREMPMLVQAAKERPDVPVLFLDQGEDTRTIQAFLADKMLKPANVLLDPKMDSGRALGAAALPTTIFVASDGTIRTRHLGEISRAALDAGMDDLREFTR</sequence>
<name>A0A1D8AGR7_9SPHN</name>
<comment type="subcellular location">
    <subcellularLocation>
        <location evidence="1">Cell envelope</location>
    </subcellularLocation>
</comment>
<protein>
    <recommendedName>
        <fullName evidence="6">Thioredoxin domain-containing protein</fullName>
    </recommendedName>
</protein>
<evidence type="ECO:0000256" key="3">
    <source>
        <dbReference type="ARBA" id="ARBA00023157"/>
    </source>
</evidence>
<dbReference type="Gene3D" id="3.40.30.10">
    <property type="entry name" value="Glutaredoxin"/>
    <property type="match status" value="1"/>
</dbReference>
<dbReference type="Pfam" id="PF08534">
    <property type="entry name" value="Redoxin"/>
    <property type="match status" value="1"/>
</dbReference>
<evidence type="ECO:0000256" key="1">
    <source>
        <dbReference type="ARBA" id="ARBA00004196"/>
    </source>
</evidence>
<dbReference type="InterPro" id="IPR013766">
    <property type="entry name" value="Thioredoxin_domain"/>
</dbReference>